<sequence>MQQHTQHTLETVVQENSHSVYGLSAQMIQLEVVQGAVAQLLNKLDEITENGWHEDRGMAYMSILQIQDTVRLIDMAFHPLFKNITEEVNTLNIHADELYQIVVRSESEQSTDAANKLDINSKVGWNAFAMEGNIKTFTKEFGREPESFEEVLTYITETVAKVVWKGEENKKATAGTVTQENIAN</sequence>
<accession>A0AAX3WRP4</accession>
<reference evidence="1" key="1">
    <citation type="submission" date="2023-05" db="EMBL/GenBank/DDBJ databases">
        <title>Comparative genomics of Bacillaceae isolates and their secondary metabolite potential.</title>
        <authorList>
            <person name="Song L."/>
            <person name="Nielsen L.J."/>
            <person name="Mohite O."/>
            <person name="Xu X."/>
            <person name="Weber T."/>
            <person name="Kovacs A.T."/>
        </authorList>
    </citation>
    <scope>NUCLEOTIDE SEQUENCE</scope>
    <source>
        <strain evidence="1">LY1</strain>
    </source>
</reference>
<evidence type="ECO:0000313" key="1">
    <source>
        <dbReference type="EMBL" id="WHY50513.1"/>
    </source>
</evidence>
<evidence type="ECO:0000313" key="2">
    <source>
        <dbReference type="Proteomes" id="UP001178322"/>
    </source>
</evidence>
<dbReference type="RefSeq" id="WP_283869176.1">
    <property type="nucleotide sequence ID" value="NZ_CP126101.1"/>
</dbReference>
<dbReference type="AlphaFoldDB" id="A0AAX3WRP4"/>
<proteinExistence type="predicted"/>
<dbReference type="EMBL" id="CP126101">
    <property type="protein sequence ID" value="WHY50513.1"/>
    <property type="molecule type" value="Genomic_DNA"/>
</dbReference>
<name>A0AAX3WRP4_9BACI</name>
<protein>
    <submittedName>
        <fullName evidence="1">Uncharacterized protein</fullName>
    </submittedName>
</protein>
<dbReference type="Proteomes" id="UP001178322">
    <property type="component" value="Chromosome"/>
</dbReference>
<gene>
    <name evidence="1" type="ORF">QNH24_19610</name>
</gene>
<organism evidence="1 2">
    <name type="scientific">Lysinibacillus pakistanensis</name>
    <dbReference type="NCBI Taxonomy" id="759811"/>
    <lineage>
        <taxon>Bacteria</taxon>
        <taxon>Bacillati</taxon>
        <taxon>Bacillota</taxon>
        <taxon>Bacilli</taxon>
        <taxon>Bacillales</taxon>
        <taxon>Bacillaceae</taxon>
        <taxon>Lysinibacillus</taxon>
    </lineage>
</organism>